<proteinExistence type="predicted"/>
<accession>A0ABU5NBQ2</accession>
<dbReference type="RefSeq" id="WP_322776510.1">
    <property type="nucleotide sequence ID" value="NZ_JARJFB010000030.1"/>
</dbReference>
<dbReference type="EMBL" id="JARJFB010000030">
    <property type="protein sequence ID" value="MEA0970608.1"/>
    <property type="molecule type" value="Genomic_DNA"/>
</dbReference>
<dbReference type="Proteomes" id="UP001291687">
    <property type="component" value="Unassembled WGS sequence"/>
</dbReference>
<name>A0ABU5NBQ2_9RICK</name>
<sequence length="84" mass="9433">MAKGKTTGQKIKEWIQFNFIPSCLSVQNEEQAAFIPAKLVRQGGMRDLFQSNEERLDEVNSRDSLVDGAKVNVIGIITDHVELE</sequence>
<organism evidence="1 2">
    <name type="scientific">Candidatus Megaera venefica</name>
    <dbReference type="NCBI Taxonomy" id="2055910"/>
    <lineage>
        <taxon>Bacteria</taxon>
        <taxon>Pseudomonadati</taxon>
        <taxon>Pseudomonadota</taxon>
        <taxon>Alphaproteobacteria</taxon>
        <taxon>Rickettsiales</taxon>
        <taxon>Rickettsiaceae</taxon>
        <taxon>Candidatus Megaera</taxon>
    </lineage>
</organism>
<keyword evidence="2" id="KW-1185">Reference proteome</keyword>
<comment type="caution">
    <text evidence="1">The sequence shown here is derived from an EMBL/GenBank/DDBJ whole genome shotgun (WGS) entry which is preliminary data.</text>
</comment>
<reference evidence="1 2" key="1">
    <citation type="submission" date="2023-03" db="EMBL/GenBank/DDBJ databases">
        <title>Host association and intracellularity evolved multiple times independently in the Rickettsiales.</title>
        <authorList>
            <person name="Castelli M."/>
            <person name="Nardi T."/>
            <person name="Gammuto L."/>
            <person name="Bellinzona G."/>
            <person name="Sabaneyeva E."/>
            <person name="Potekhin A."/>
            <person name="Serra V."/>
            <person name="Petroni G."/>
            <person name="Sassera D."/>
        </authorList>
    </citation>
    <scope>NUCLEOTIDE SEQUENCE [LARGE SCALE GENOMIC DNA]</scope>
    <source>
        <strain evidence="1 2">Sr 2-6</strain>
    </source>
</reference>
<gene>
    <name evidence="1" type="ORF">Megvenef_00575</name>
</gene>
<evidence type="ECO:0000313" key="1">
    <source>
        <dbReference type="EMBL" id="MEA0970608.1"/>
    </source>
</evidence>
<evidence type="ECO:0000313" key="2">
    <source>
        <dbReference type="Proteomes" id="UP001291687"/>
    </source>
</evidence>
<protein>
    <submittedName>
        <fullName evidence="1">Uncharacterized protein</fullName>
    </submittedName>
</protein>